<organism evidence="8 9">
    <name type="scientific">Pholiota conissans</name>
    <dbReference type="NCBI Taxonomy" id="109636"/>
    <lineage>
        <taxon>Eukaryota</taxon>
        <taxon>Fungi</taxon>
        <taxon>Dikarya</taxon>
        <taxon>Basidiomycota</taxon>
        <taxon>Agaricomycotina</taxon>
        <taxon>Agaricomycetes</taxon>
        <taxon>Agaricomycetidae</taxon>
        <taxon>Agaricales</taxon>
        <taxon>Agaricineae</taxon>
        <taxon>Strophariaceae</taxon>
        <taxon>Pholiota</taxon>
    </lineage>
</organism>
<evidence type="ECO:0000256" key="1">
    <source>
        <dbReference type="ARBA" id="ARBA00022723"/>
    </source>
</evidence>
<dbReference type="SMART" id="SM00184">
    <property type="entry name" value="RING"/>
    <property type="match status" value="1"/>
</dbReference>
<feature type="compositionally biased region" description="Polar residues" evidence="6">
    <location>
        <begin position="32"/>
        <end position="41"/>
    </location>
</feature>
<sequence length="339" mass="38304">MPAKSAGNVQKTRRSSRLIDRQVAATRALSAAQKSSTSSPQAKRRKVSDRPVFSNDDPAPDTSSAMPLGVTTASGSDRRRLQRITSTELDRREKRLLHKEQDFNKRLEELELRMVTLSKMEDETSMMMSQLAEREIESALKQLEEHFTCPLCYEILAAPYSLNPSHCGHTFCGLCILKWFFSRLHRACGGWHESVDCPICRSLLVITPESTPRLPFTFPFVPNRVTASVVESMVEKLVKPPLCSQAKIKREGSESTWASQSRKDRGQECVRKRELSGGTDPEGDGSETSDISAWREGGHMRAEWLKKNREGKSEMDHILSNWSTMVSRDFIEMKQKLGV</sequence>
<feature type="coiled-coil region" evidence="5">
    <location>
        <begin position="93"/>
        <end position="120"/>
    </location>
</feature>
<comment type="caution">
    <text evidence="8">The sequence shown here is derived from an EMBL/GenBank/DDBJ whole genome shotgun (WGS) entry which is preliminary data.</text>
</comment>
<dbReference type="InterPro" id="IPR013083">
    <property type="entry name" value="Znf_RING/FYVE/PHD"/>
</dbReference>
<dbReference type="OrthoDB" id="6105938at2759"/>
<evidence type="ECO:0000256" key="5">
    <source>
        <dbReference type="SAM" id="Coils"/>
    </source>
</evidence>
<dbReference type="EMBL" id="MU155164">
    <property type="protein sequence ID" value="KAF9482572.1"/>
    <property type="molecule type" value="Genomic_DNA"/>
</dbReference>
<dbReference type="InterPro" id="IPR001841">
    <property type="entry name" value="Znf_RING"/>
</dbReference>
<keyword evidence="9" id="KW-1185">Reference proteome</keyword>
<evidence type="ECO:0000256" key="6">
    <source>
        <dbReference type="SAM" id="MobiDB-lite"/>
    </source>
</evidence>
<evidence type="ECO:0000256" key="4">
    <source>
        <dbReference type="PROSITE-ProRule" id="PRU00175"/>
    </source>
</evidence>
<dbReference type="InterPro" id="IPR017907">
    <property type="entry name" value="Znf_RING_CS"/>
</dbReference>
<protein>
    <recommendedName>
        <fullName evidence="7">RING-type domain-containing protein</fullName>
    </recommendedName>
</protein>
<accession>A0A9P6CX49</accession>
<dbReference type="Pfam" id="PF00097">
    <property type="entry name" value="zf-C3HC4"/>
    <property type="match status" value="1"/>
</dbReference>
<dbReference type="PROSITE" id="PS50089">
    <property type="entry name" value="ZF_RING_2"/>
    <property type="match status" value="1"/>
</dbReference>
<feature type="compositionally biased region" description="Polar residues" evidence="6">
    <location>
        <begin position="61"/>
        <end position="75"/>
    </location>
</feature>
<evidence type="ECO:0000313" key="9">
    <source>
        <dbReference type="Proteomes" id="UP000807469"/>
    </source>
</evidence>
<feature type="region of interest" description="Disordered" evidence="6">
    <location>
        <begin position="1"/>
        <end position="78"/>
    </location>
</feature>
<name>A0A9P6CX49_9AGAR</name>
<evidence type="ECO:0000256" key="2">
    <source>
        <dbReference type="ARBA" id="ARBA00022771"/>
    </source>
</evidence>
<dbReference type="AlphaFoldDB" id="A0A9P6CX49"/>
<keyword evidence="2 4" id="KW-0863">Zinc-finger</keyword>
<dbReference type="PROSITE" id="PS00518">
    <property type="entry name" value="ZF_RING_1"/>
    <property type="match status" value="1"/>
</dbReference>
<gene>
    <name evidence="8" type="ORF">BDN70DRAFT_874943</name>
</gene>
<evidence type="ECO:0000259" key="7">
    <source>
        <dbReference type="PROSITE" id="PS50089"/>
    </source>
</evidence>
<dbReference type="Gene3D" id="3.30.40.10">
    <property type="entry name" value="Zinc/RING finger domain, C3HC4 (zinc finger)"/>
    <property type="match status" value="1"/>
</dbReference>
<evidence type="ECO:0000313" key="8">
    <source>
        <dbReference type="EMBL" id="KAF9482572.1"/>
    </source>
</evidence>
<keyword evidence="5" id="KW-0175">Coiled coil</keyword>
<proteinExistence type="predicted"/>
<feature type="domain" description="RING-type" evidence="7">
    <location>
        <begin position="149"/>
        <end position="201"/>
    </location>
</feature>
<feature type="region of interest" description="Disordered" evidence="6">
    <location>
        <begin position="253"/>
        <end position="294"/>
    </location>
</feature>
<keyword evidence="3" id="KW-0862">Zinc</keyword>
<keyword evidence="1" id="KW-0479">Metal-binding</keyword>
<dbReference type="Proteomes" id="UP000807469">
    <property type="component" value="Unassembled WGS sequence"/>
</dbReference>
<reference evidence="8" key="1">
    <citation type="submission" date="2020-11" db="EMBL/GenBank/DDBJ databases">
        <authorList>
            <consortium name="DOE Joint Genome Institute"/>
            <person name="Ahrendt S."/>
            <person name="Riley R."/>
            <person name="Andreopoulos W."/>
            <person name="Labutti K."/>
            <person name="Pangilinan J."/>
            <person name="Ruiz-Duenas F.J."/>
            <person name="Barrasa J.M."/>
            <person name="Sanchez-Garcia M."/>
            <person name="Camarero S."/>
            <person name="Miyauchi S."/>
            <person name="Serrano A."/>
            <person name="Linde D."/>
            <person name="Babiker R."/>
            <person name="Drula E."/>
            <person name="Ayuso-Fernandez I."/>
            <person name="Pacheco R."/>
            <person name="Padilla G."/>
            <person name="Ferreira P."/>
            <person name="Barriuso J."/>
            <person name="Kellner H."/>
            <person name="Castanera R."/>
            <person name="Alfaro M."/>
            <person name="Ramirez L."/>
            <person name="Pisabarro A.G."/>
            <person name="Kuo A."/>
            <person name="Tritt A."/>
            <person name="Lipzen A."/>
            <person name="He G."/>
            <person name="Yan M."/>
            <person name="Ng V."/>
            <person name="Cullen D."/>
            <person name="Martin F."/>
            <person name="Rosso M.-N."/>
            <person name="Henrissat B."/>
            <person name="Hibbett D."/>
            <person name="Martinez A.T."/>
            <person name="Grigoriev I.V."/>
        </authorList>
    </citation>
    <scope>NUCLEOTIDE SEQUENCE</scope>
    <source>
        <strain evidence="8">CIRM-BRFM 674</strain>
    </source>
</reference>
<dbReference type="InterPro" id="IPR018957">
    <property type="entry name" value="Znf_C3HC4_RING-type"/>
</dbReference>
<feature type="compositionally biased region" description="Basic and acidic residues" evidence="6">
    <location>
        <begin position="261"/>
        <end position="275"/>
    </location>
</feature>
<dbReference type="SUPFAM" id="SSF57850">
    <property type="entry name" value="RING/U-box"/>
    <property type="match status" value="1"/>
</dbReference>
<evidence type="ECO:0000256" key="3">
    <source>
        <dbReference type="ARBA" id="ARBA00022833"/>
    </source>
</evidence>
<dbReference type="GO" id="GO:0008270">
    <property type="term" value="F:zinc ion binding"/>
    <property type="evidence" value="ECO:0007669"/>
    <property type="project" value="UniProtKB-KW"/>
</dbReference>